<evidence type="ECO:0000259" key="9">
    <source>
        <dbReference type="PROSITE" id="PS50906"/>
    </source>
</evidence>
<protein>
    <submittedName>
        <fullName evidence="10">Nitrate- and nitrite sensing domain-containing protein</fullName>
    </submittedName>
</protein>
<comment type="subcellular location">
    <subcellularLocation>
        <location evidence="1">Membrane</location>
    </subcellularLocation>
</comment>
<dbReference type="EMBL" id="CP059693">
    <property type="protein sequence ID" value="WDE13698.1"/>
    <property type="molecule type" value="Genomic_DNA"/>
</dbReference>
<keyword evidence="6" id="KW-1133">Transmembrane helix</keyword>
<evidence type="ECO:0000256" key="2">
    <source>
        <dbReference type="ARBA" id="ARBA00023224"/>
    </source>
</evidence>
<feature type="domain" description="Methyl-accepting transducer" evidence="7">
    <location>
        <begin position="389"/>
        <end position="625"/>
    </location>
</feature>
<keyword evidence="6" id="KW-0472">Membrane</keyword>
<dbReference type="Pfam" id="PF08376">
    <property type="entry name" value="NIT"/>
    <property type="match status" value="1"/>
</dbReference>
<evidence type="ECO:0000256" key="5">
    <source>
        <dbReference type="SAM" id="Coils"/>
    </source>
</evidence>
<evidence type="ECO:0000259" key="7">
    <source>
        <dbReference type="PROSITE" id="PS50111"/>
    </source>
</evidence>
<dbReference type="InterPro" id="IPR010910">
    <property type="entry name" value="Nitrate/nitrite_sensing_bac"/>
</dbReference>
<evidence type="ECO:0000313" key="10">
    <source>
        <dbReference type="EMBL" id="WDE13698.1"/>
    </source>
</evidence>
<evidence type="ECO:0000256" key="6">
    <source>
        <dbReference type="SAM" id="Phobius"/>
    </source>
</evidence>
<feature type="domain" description="HAMP" evidence="8">
    <location>
        <begin position="331"/>
        <end position="384"/>
    </location>
</feature>
<feature type="transmembrane region" description="Helical" evidence="6">
    <location>
        <begin position="308"/>
        <end position="330"/>
    </location>
</feature>
<comment type="similarity">
    <text evidence="3">Belongs to the methyl-accepting chemotaxis (MCP) protein family.</text>
</comment>
<dbReference type="PROSITE" id="PS50885">
    <property type="entry name" value="HAMP"/>
    <property type="match status" value="1"/>
</dbReference>
<name>A0ABY7VJP7_9GAMM</name>
<feature type="domain" description="NIT" evidence="9">
    <location>
        <begin position="53"/>
        <end position="300"/>
    </location>
</feature>
<reference evidence="10 11" key="1">
    <citation type="journal article" date="2022" name="Mar. Drugs">
        <title>Bioassay-Guided Fractionation Leads to the Detection of Cholic Acid Generated by the Rare Thalassomonas sp.</title>
        <authorList>
            <person name="Pheiffer F."/>
            <person name="Schneider Y.K."/>
            <person name="Hansen E.H."/>
            <person name="Andersen J.H."/>
            <person name="Isaksson J."/>
            <person name="Busche T."/>
            <person name="R C."/>
            <person name="Kalinowski J."/>
            <person name="Zyl L.V."/>
            <person name="Trindade M."/>
        </authorList>
    </citation>
    <scope>NUCLEOTIDE SEQUENCE [LARGE SCALE GENOMIC DNA]</scope>
    <source>
        <strain evidence="10 11">A5K-61T</strain>
    </source>
</reference>
<dbReference type="InterPro" id="IPR003660">
    <property type="entry name" value="HAMP_dom"/>
</dbReference>
<dbReference type="InterPro" id="IPR004089">
    <property type="entry name" value="MCPsignal_dom"/>
</dbReference>
<evidence type="ECO:0000256" key="4">
    <source>
        <dbReference type="PROSITE-ProRule" id="PRU00284"/>
    </source>
</evidence>
<gene>
    <name evidence="10" type="ORF">H3N35_09835</name>
</gene>
<dbReference type="PANTHER" id="PTHR32089:SF120">
    <property type="entry name" value="METHYL-ACCEPTING CHEMOTAXIS PROTEIN TLPQ"/>
    <property type="match status" value="1"/>
</dbReference>
<keyword evidence="5" id="KW-0175">Coiled coil</keyword>
<evidence type="ECO:0000259" key="8">
    <source>
        <dbReference type="PROSITE" id="PS50885"/>
    </source>
</evidence>
<dbReference type="CDD" id="cd11386">
    <property type="entry name" value="MCP_signal"/>
    <property type="match status" value="1"/>
</dbReference>
<dbReference type="CDD" id="cd06225">
    <property type="entry name" value="HAMP"/>
    <property type="match status" value="1"/>
</dbReference>
<dbReference type="SMART" id="SM00304">
    <property type="entry name" value="HAMP"/>
    <property type="match status" value="1"/>
</dbReference>
<dbReference type="InterPro" id="IPR013587">
    <property type="entry name" value="Nitrate/nitrite_sensing"/>
</dbReference>
<keyword evidence="11" id="KW-1185">Reference proteome</keyword>
<dbReference type="RefSeq" id="WP_274054125.1">
    <property type="nucleotide sequence ID" value="NZ_CP059693.1"/>
</dbReference>
<feature type="coiled-coil region" evidence="5">
    <location>
        <begin position="102"/>
        <end position="136"/>
    </location>
</feature>
<keyword evidence="6" id="KW-0812">Transmembrane</keyword>
<dbReference type="Gene3D" id="1.10.287.950">
    <property type="entry name" value="Methyl-accepting chemotaxis protein"/>
    <property type="match status" value="1"/>
</dbReference>
<dbReference type="SMART" id="SM00283">
    <property type="entry name" value="MA"/>
    <property type="match status" value="1"/>
</dbReference>
<dbReference type="SUPFAM" id="SSF58104">
    <property type="entry name" value="Methyl-accepting chemotaxis protein (MCP) signaling domain"/>
    <property type="match status" value="1"/>
</dbReference>
<dbReference type="Proteomes" id="UP001215231">
    <property type="component" value="Chromosome"/>
</dbReference>
<sequence length="661" mass="72614">MNVFHRLKFKHKLFLLILVPLLGFLYFSLSHLVEVNHKLDTVNDIQQLLSVTVKNNALVHELQKERGMTAIVIGSQGKKFTHQLKEQRQRTDQVHADLSRGLKDFRSDNANINEIIAEINNDIEQLEQVRASINNLNITMGEAIAYYTKLNSEILELTGFFISMSPKETVRLAISYYNFLEAKERAGIERAVVSGGFSAGAFTRESFQKFIRLNAMQATYLQQFLLNSPQGVKKDYQQKMQQASVQQVIKYRKQVTDKGPQGPFTVDAQSWFRAATERINLFKQVEDNISASFIEQVKRLSSRANNTLIITVLVLLCSVSLTLFIAGIILKNLLKQLKLLTNTITSVRDHHDLTARVSVISADELGQLAHALNETLVTFSGAVEQISSSSIELSASAEQSATTVEKNALSLQHQQNETAQVATAIEEMSVSVQEVARNTATAMTAARQANEQAFNSQQVVSDSLHTINTLAGEVSEIGGLISGLHTTSGTIAGVIDVIKGVAEQTNLLALNAAIEAARAGEQGRGFAVVADEVRTLAQRTQESTVEIENIIQQLQHEAGNAFTVIEGSQVRAQETVKDTNKIELSLTEIVTSISDINAMVEQIAVAAEEQVNVTDEINQNISDIDNKSQEVTIGAKEVSDVASSQVLLANNLQDLAAKFAI</sequence>
<evidence type="ECO:0000256" key="3">
    <source>
        <dbReference type="ARBA" id="ARBA00029447"/>
    </source>
</evidence>
<dbReference type="PANTHER" id="PTHR32089">
    <property type="entry name" value="METHYL-ACCEPTING CHEMOTAXIS PROTEIN MCPB"/>
    <property type="match status" value="1"/>
</dbReference>
<keyword evidence="2 4" id="KW-0807">Transducer</keyword>
<evidence type="ECO:0000313" key="11">
    <source>
        <dbReference type="Proteomes" id="UP001215231"/>
    </source>
</evidence>
<dbReference type="PROSITE" id="PS50111">
    <property type="entry name" value="CHEMOTAXIS_TRANSDUC_2"/>
    <property type="match status" value="1"/>
</dbReference>
<dbReference type="Pfam" id="PF00015">
    <property type="entry name" value="MCPsignal"/>
    <property type="match status" value="1"/>
</dbReference>
<evidence type="ECO:0000256" key="1">
    <source>
        <dbReference type="ARBA" id="ARBA00004370"/>
    </source>
</evidence>
<proteinExistence type="inferred from homology"/>
<accession>A0ABY7VJP7</accession>
<dbReference type="PROSITE" id="PS50906">
    <property type="entry name" value="NIT"/>
    <property type="match status" value="1"/>
</dbReference>
<organism evidence="10 11">
    <name type="scientific">Thalassomonas haliotis</name>
    <dbReference type="NCBI Taxonomy" id="485448"/>
    <lineage>
        <taxon>Bacteria</taxon>
        <taxon>Pseudomonadati</taxon>
        <taxon>Pseudomonadota</taxon>
        <taxon>Gammaproteobacteria</taxon>
        <taxon>Alteromonadales</taxon>
        <taxon>Colwelliaceae</taxon>
        <taxon>Thalassomonas</taxon>
    </lineage>
</organism>
<dbReference type="Pfam" id="PF00672">
    <property type="entry name" value="HAMP"/>
    <property type="match status" value="1"/>
</dbReference>